<protein>
    <submittedName>
        <fullName evidence="2">Uncharacterized protein</fullName>
    </submittedName>
</protein>
<feature type="compositionally biased region" description="Polar residues" evidence="1">
    <location>
        <begin position="89"/>
        <end position="112"/>
    </location>
</feature>
<evidence type="ECO:0000313" key="2">
    <source>
        <dbReference type="EMBL" id="OMJ19114.1"/>
    </source>
</evidence>
<proteinExistence type="predicted"/>
<sequence length="112" mass="12284">MSTRMFGYQMAAPERKSTVFLPFSVGINDTIKVPLTHYLEASIDPPIIEIGESDTNEETTNPPSYAELFSMSKPRDIPPADSDPENHPIASSSRVPAEVTVTTLEPSAFRNS</sequence>
<reference evidence="3" key="1">
    <citation type="submission" date="2017-01" db="EMBL/GenBank/DDBJ databases">
        <authorList>
            <person name="Wang Y."/>
            <person name="White M."/>
            <person name="Kvist S."/>
            <person name="Moncalvo J.-M."/>
        </authorList>
    </citation>
    <scope>NUCLEOTIDE SEQUENCE [LARGE SCALE GENOMIC DNA]</scope>
    <source>
        <strain evidence="3">ID-206-W2</strain>
    </source>
</reference>
<feature type="region of interest" description="Disordered" evidence="1">
    <location>
        <begin position="51"/>
        <end position="112"/>
    </location>
</feature>
<gene>
    <name evidence="2" type="ORF">AYI69_g6752</name>
</gene>
<dbReference type="AlphaFoldDB" id="A0A1R1XX21"/>
<evidence type="ECO:0000256" key="1">
    <source>
        <dbReference type="SAM" id="MobiDB-lite"/>
    </source>
</evidence>
<name>A0A1R1XX21_9FUNG</name>
<dbReference type="Proteomes" id="UP000187429">
    <property type="component" value="Unassembled WGS sequence"/>
</dbReference>
<accession>A0A1R1XX21</accession>
<organism evidence="2 3">
    <name type="scientific">Smittium culicis</name>
    <dbReference type="NCBI Taxonomy" id="133412"/>
    <lineage>
        <taxon>Eukaryota</taxon>
        <taxon>Fungi</taxon>
        <taxon>Fungi incertae sedis</taxon>
        <taxon>Zoopagomycota</taxon>
        <taxon>Kickxellomycotina</taxon>
        <taxon>Harpellomycetes</taxon>
        <taxon>Harpellales</taxon>
        <taxon>Legeriomycetaceae</taxon>
        <taxon>Smittium</taxon>
    </lineage>
</organism>
<evidence type="ECO:0000313" key="3">
    <source>
        <dbReference type="Proteomes" id="UP000187429"/>
    </source>
</evidence>
<comment type="caution">
    <text evidence="2">The sequence shown here is derived from an EMBL/GenBank/DDBJ whole genome shotgun (WGS) entry which is preliminary data.</text>
</comment>
<keyword evidence="3" id="KW-1185">Reference proteome</keyword>
<dbReference type="EMBL" id="LSSM01003096">
    <property type="protein sequence ID" value="OMJ19114.1"/>
    <property type="molecule type" value="Genomic_DNA"/>
</dbReference>